<gene>
    <name evidence="2" type="ORF">ACFPIK_04590</name>
</gene>
<evidence type="ECO:0000313" key="3">
    <source>
        <dbReference type="Proteomes" id="UP001596163"/>
    </source>
</evidence>
<feature type="domain" description="DUF4440" evidence="1">
    <location>
        <begin position="15"/>
        <end position="112"/>
    </location>
</feature>
<protein>
    <submittedName>
        <fullName evidence="2">Nuclear transport factor 2 family protein</fullName>
    </submittedName>
</protein>
<dbReference type="Proteomes" id="UP001596163">
    <property type="component" value="Unassembled WGS sequence"/>
</dbReference>
<dbReference type="EMBL" id="JBHSKS010000003">
    <property type="protein sequence ID" value="MFC5191032.1"/>
    <property type="molecule type" value="Genomic_DNA"/>
</dbReference>
<dbReference type="Pfam" id="PF14534">
    <property type="entry name" value="DUF4440"/>
    <property type="match status" value="1"/>
</dbReference>
<proteinExistence type="predicted"/>
<dbReference type="RefSeq" id="WP_377912701.1">
    <property type="nucleotide sequence ID" value="NZ_JBHSKS010000003.1"/>
</dbReference>
<dbReference type="InterPro" id="IPR032710">
    <property type="entry name" value="NTF2-like_dom_sf"/>
</dbReference>
<evidence type="ECO:0000313" key="2">
    <source>
        <dbReference type="EMBL" id="MFC5191032.1"/>
    </source>
</evidence>
<organism evidence="2 3">
    <name type="scientific">Algoriphagus aquatilis</name>
    <dbReference type="NCBI Taxonomy" id="490186"/>
    <lineage>
        <taxon>Bacteria</taxon>
        <taxon>Pseudomonadati</taxon>
        <taxon>Bacteroidota</taxon>
        <taxon>Cytophagia</taxon>
        <taxon>Cytophagales</taxon>
        <taxon>Cyclobacteriaceae</taxon>
        <taxon>Algoriphagus</taxon>
    </lineage>
</organism>
<name>A0ABW0BTF8_9BACT</name>
<evidence type="ECO:0000259" key="1">
    <source>
        <dbReference type="Pfam" id="PF14534"/>
    </source>
</evidence>
<dbReference type="InterPro" id="IPR027843">
    <property type="entry name" value="DUF4440"/>
</dbReference>
<comment type="caution">
    <text evidence="2">The sequence shown here is derived from an EMBL/GenBank/DDBJ whole genome shotgun (WGS) entry which is preliminary data.</text>
</comment>
<accession>A0ABW0BTF8</accession>
<dbReference type="Gene3D" id="3.10.450.50">
    <property type="match status" value="1"/>
</dbReference>
<reference evidence="3" key="1">
    <citation type="journal article" date="2019" name="Int. J. Syst. Evol. Microbiol.">
        <title>The Global Catalogue of Microorganisms (GCM) 10K type strain sequencing project: providing services to taxonomists for standard genome sequencing and annotation.</title>
        <authorList>
            <consortium name="The Broad Institute Genomics Platform"/>
            <consortium name="The Broad Institute Genome Sequencing Center for Infectious Disease"/>
            <person name="Wu L."/>
            <person name="Ma J."/>
        </authorList>
    </citation>
    <scope>NUCLEOTIDE SEQUENCE [LARGE SCALE GENOMIC DNA]</scope>
    <source>
        <strain evidence="3">CGMCC 1.7030</strain>
    </source>
</reference>
<keyword evidence="3" id="KW-1185">Reference proteome</keyword>
<dbReference type="SUPFAM" id="SSF54427">
    <property type="entry name" value="NTF2-like"/>
    <property type="match status" value="1"/>
</dbReference>
<sequence>MIESSAISLSEKKFHHLIERDIESFSSMFDEKGLMFYPTGKVETKPELLQRLASGRTVFEKIDLAKTIARLYEETAVVHGEGMFTLMLQGERIIENLNFIDVWVKKEEEWKLVSSHFIKMV</sequence>